<organism evidence="1 2">
    <name type="scientific">Caedimonas varicaedens</name>
    <dbReference type="NCBI Taxonomy" id="1629334"/>
    <lineage>
        <taxon>Bacteria</taxon>
        <taxon>Pseudomonadati</taxon>
        <taxon>Pseudomonadota</taxon>
        <taxon>Alphaproteobacteria</taxon>
        <taxon>Holosporales</taxon>
        <taxon>Caedimonadaceae</taxon>
        <taxon>Caedimonas</taxon>
    </lineage>
</organism>
<protein>
    <submittedName>
        <fullName evidence="1">Helix-turn-helix domain protein</fullName>
    </submittedName>
</protein>
<gene>
    <name evidence="1" type="ORF">Cva_01006</name>
</gene>
<evidence type="ECO:0000313" key="1">
    <source>
        <dbReference type="EMBL" id="GAO98354.1"/>
    </source>
</evidence>
<dbReference type="OrthoDB" id="9806994at2"/>
<dbReference type="AlphaFoldDB" id="A0A0K8MEP3"/>
<dbReference type="SUPFAM" id="SSF46955">
    <property type="entry name" value="Putative DNA-binding domain"/>
    <property type="match status" value="1"/>
</dbReference>
<reference evidence="1 2" key="1">
    <citation type="submission" date="2015-03" db="EMBL/GenBank/DDBJ databases">
        <title>Caedibacter varicaedens, whole genome shotgun sequence.</title>
        <authorList>
            <person name="Suzuki H."/>
            <person name="Dapper A.L."/>
            <person name="Gibson A.K."/>
            <person name="Jackson C."/>
            <person name="Lee H."/>
            <person name="Pejaver V.R."/>
            <person name="Doak T."/>
            <person name="Lynch M."/>
        </authorList>
    </citation>
    <scope>NUCLEOTIDE SEQUENCE [LARGE SCALE GENOMIC DNA]</scope>
</reference>
<evidence type="ECO:0000313" key="2">
    <source>
        <dbReference type="Proteomes" id="UP000036771"/>
    </source>
</evidence>
<dbReference type="InterPro" id="IPR009061">
    <property type="entry name" value="DNA-bd_dom_put_sf"/>
</dbReference>
<comment type="caution">
    <text evidence="1">The sequence shown here is derived from an EMBL/GenBank/DDBJ whole genome shotgun (WGS) entry which is preliminary data.</text>
</comment>
<accession>A0A0K8MEP3</accession>
<sequence>MHDHRHDLSTHRLLSCREAANFLGLKESTLATWKSTKRQYLPVVEVGRLARYRMSDLLDYINNRMQGSNFPQD</sequence>
<dbReference type="EMBL" id="BBVC01000048">
    <property type="protein sequence ID" value="GAO98354.1"/>
    <property type="molecule type" value="Genomic_DNA"/>
</dbReference>
<dbReference type="STRING" id="1629334.Cva_01006"/>
<keyword evidence="2" id="KW-1185">Reference proteome</keyword>
<dbReference type="Proteomes" id="UP000036771">
    <property type="component" value="Unassembled WGS sequence"/>
</dbReference>
<proteinExistence type="predicted"/>
<name>A0A0K8MEP3_9PROT</name>